<accession>A0A7G9RYB0</accession>
<dbReference type="GO" id="GO:0051301">
    <property type="term" value="P:cell division"/>
    <property type="evidence" value="ECO:0007669"/>
    <property type="project" value="UniProtKB-KW"/>
</dbReference>
<feature type="transmembrane region" description="Helical" evidence="7">
    <location>
        <begin position="150"/>
        <end position="168"/>
    </location>
</feature>
<keyword evidence="7" id="KW-0573">Peptidoglycan synthesis</keyword>
<dbReference type="NCBIfam" id="TIGR00445">
    <property type="entry name" value="mraY"/>
    <property type="match status" value="1"/>
</dbReference>
<feature type="transmembrane region" description="Helical" evidence="7">
    <location>
        <begin position="298"/>
        <end position="319"/>
    </location>
</feature>
<dbReference type="InterPro" id="IPR018480">
    <property type="entry name" value="PNAcMuramoyl-5peptid_Trfase_CS"/>
</dbReference>
<evidence type="ECO:0000256" key="9">
    <source>
        <dbReference type="PIRSR" id="PIRSR600715-1"/>
    </source>
</evidence>
<dbReference type="PANTHER" id="PTHR22926:SF5">
    <property type="entry name" value="PHOSPHO-N-ACETYLMURAMOYL-PENTAPEPTIDE-TRANSFERASE HOMOLOG"/>
    <property type="match status" value="1"/>
</dbReference>
<evidence type="ECO:0000313" key="11">
    <source>
        <dbReference type="Proteomes" id="UP000515928"/>
    </source>
</evidence>
<dbReference type="InterPro" id="IPR000715">
    <property type="entry name" value="Glycosyl_transferase_4"/>
</dbReference>
<keyword evidence="7" id="KW-0132">Cell division</keyword>
<dbReference type="EC" id="2.7.8.13" evidence="7 8"/>
<dbReference type="UniPathway" id="UPA00219"/>
<feature type="transmembrane region" description="Helical" evidence="7">
    <location>
        <begin position="6"/>
        <end position="23"/>
    </location>
</feature>
<comment type="catalytic activity">
    <reaction evidence="7">
        <text>UDP-N-acetyl-alpha-D-muramoyl-L-alanyl-gamma-D-glutamyl-meso-2,6-diaminopimeloyl-D-alanyl-D-alanine + di-trans,octa-cis-undecaprenyl phosphate = di-trans,octa-cis-undecaprenyl diphospho-N-acetyl-alpha-D-muramoyl-L-alanyl-D-glutamyl-meso-2,6-diaminopimeloyl-D-alanyl-D-alanine + UMP</text>
        <dbReference type="Rhea" id="RHEA:28386"/>
        <dbReference type="ChEBI" id="CHEBI:57865"/>
        <dbReference type="ChEBI" id="CHEBI:60392"/>
        <dbReference type="ChEBI" id="CHEBI:61386"/>
        <dbReference type="ChEBI" id="CHEBI:61387"/>
        <dbReference type="EC" id="2.7.8.13"/>
    </reaction>
</comment>
<evidence type="ECO:0000256" key="1">
    <source>
        <dbReference type="ARBA" id="ARBA00004141"/>
    </source>
</evidence>
<dbReference type="Pfam" id="PF00953">
    <property type="entry name" value="Glycos_transf_4"/>
    <property type="match status" value="1"/>
</dbReference>
<dbReference type="GO" id="GO:0008963">
    <property type="term" value="F:phospho-N-acetylmuramoyl-pentapeptide-transferase activity"/>
    <property type="evidence" value="ECO:0007669"/>
    <property type="project" value="UniProtKB-UniRule"/>
</dbReference>
<dbReference type="HAMAP" id="MF_00038">
    <property type="entry name" value="MraY"/>
    <property type="match status" value="1"/>
</dbReference>
<organism evidence="10 11">
    <name type="scientific">Erysipelothrix inopinata</name>
    <dbReference type="NCBI Taxonomy" id="225084"/>
    <lineage>
        <taxon>Bacteria</taxon>
        <taxon>Bacillati</taxon>
        <taxon>Bacillota</taxon>
        <taxon>Erysipelotrichia</taxon>
        <taxon>Erysipelotrichales</taxon>
        <taxon>Erysipelotrichaceae</taxon>
        <taxon>Erysipelothrix</taxon>
    </lineage>
</organism>
<evidence type="ECO:0000256" key="2">
    <source>
        <dbReference type="ARBA" id="ARBA00005583"/>
    </source>
</evidence>
<feature type="transmembrane region" description="Helical" evidence="7">
    <location>
        <begin position="52"/>
        <end position="71"/>
    </location>
</feature>
<keyword evidence="7" id="KW-1003">Cell membrane</keyword>
<feature type="transmembrane region" description="Helical" evidence="7">
    <location>
        <begin position="113"/>
        <end position="130"/>
    </location>
</feature>
<dbReference type="RefSeq" id="WP_187533711.1">
    <property type="nucleotide sequence ID" value="NZ_CBCSHU010000016.1"/>
</dbReference>
<comment type="subcellular location">
    <subcellularLocation>
        <location evidence="7">Cell membrane</location>
        <topology evidence="7">Multi-pass membrane protein</topology>
    </subcellularLocation>
    <subcellularLocation>
        <location evidence="1">Membrane</location>
        <topology evidence="1">Multi-pass membrane protein</topology>
    </subcellularLocation>
</comment>
<keyword evidence="11" id="KW-1185">Reference proteome</keyword>
<keyword evidence="7 9" id="KW-0479">Metal-binding</keyword>
<gene>
    <name evidence="7" type="primary">mraY</name>
    <name evidence="10" type="ORF">H9L01_09465</name>
</gene>
<dbReference type="PANTHER" id="PTHR22926">
    <property type="entry name" value="PHOSPHO-N-ACETYLMURAMOYL-PENTAPEPTIDE-TRANSFERASE"/>
    <property type="match status" value="1"/>
</dbReference>
<feature type="transmembrane region" description="Helical" evidence="7">
    <location>
        <begin position="223"/>
        <end position="242"/>
    </location>
</feature>
<evidence type="ECO:0000256" key="8">
    <source>
        <dbReference type="NCBIfam" id="TIGR00445"/>
    </source>
</evidence>
<dbReference type="InterPro" id="IPR003524">
    <property type="entry name" value="PNAcMuramoyl-5peptid_Trfase"/>
</dbReference>
<keyword evidence="7 9" id="KW-0460">Magnesium</keyword>
<feature type="binding site" evidence="9">
    <location>
        <position position="227"/>
    </location>
    <ligand>
        <name>Mg(2+)</name>
        <dbReference type="ChEBI" id="CHEBI:18420"/>
    </ligand>
</feature>
<comment type="similarity">
    <text evidence="2 7">Belongs to the glycosyltransferase 4 family. MraY subfamily.</text>
</comment>
<keyword evidence="5 7" id="KW-1133">Transmembrane helix</keyword>
<dbReference type="GO" id="GO:0008360">
    <property type="term" value="P:regulation of cell shape"/>
    <property type="evidence" value="ECO:0007669"/>
    <property type="project" value="UniProtKB-KW"/>
</dbReference>
<dbReference type="GO" id="GO:0009252">
    <property type="term" value="P:peptidoglycan biosynthetic process"/>
    <property type="evidence" value="ECO:0007669"/>
    <property type="project" value="UniProtKB-UniRule"/>
</dbReference>
<dbReference type="GO" id="GO:0071555">
    <property type="term" value="P:cell wall organization"/>
    <property type="evidence" value="ECO:0007669"/>
    <property type="project" value="UniProtKB-KW"/>
</dbReference>
<feature type="transmembrane region" description="Helical" evidence="7">
    <location>
        <begin position="248"/>
        <end position="267"/>
    </location>
</feature>
<proteinExistence type="inferred from homology"/>
<protein>
    <recommendedName>
        <fullName evidence="7 8">Phospho-N-acetylmuramoyl-pentapeptide-transferase</fullName>
        <ecNumber evidence="7 8">2.7.8.13</ecNumber>
    </recommendedName>
    <alternativeName>
        <fullName evidence="7">UDP-MurNAc-pentapeptide phosphotransferase</fullName>
    </alternativeName>
</protein>
<dbReference type="Proteomes" id="UP000515928">
    <property type="component" value="Chromosome"/>
</dbReference>
<dbReference type="PROSITE" id="PS01348">
    <property type="entry name" value="MRAY_2"/>
    <property type="match status" value="1"/>
</dbReference>
<feature type="transmembrane region" description="Helical" evidence="7">
    <location>
        <begin position="175"/>
        <end position="192"/>
    </location>
</feature>
<evidence type="ECO:0000256" key="4">
    <source>
        <dbReference type="ARBA" id="ARBA00022692"/>
    </source>
</evidence>
<keyword evidence="7" id="KW-0961">Cell wall biogenesis/degradation</keyword>
<reference evidence="10 11" key="1">
    <citation type="submission" date="2020-08" db="EMBL/GenBank/DDBJ databases">
        <title>Genome sequence of Erysipelothrix inopinata DSM 15511T.</title>
        <authorList>
            <person name="Hyun D.-W."/>
            <person name="Bae J.-W."/>
        </authorList>
    </citation>
    <scope>NUCLEOTIDE SEQUENCE [LARGE SCALE GENOMIC DNA]</scope>
    <source>
        <strain evidence="10 11">DSM 15511</strain>
    </source>
</reference>
<dbReference type="KEGG" id="eio:H9L01_09465"/>
<feature type="transmembrane region" description="Helical" evidence="7">
    <location>
        <begin position="77"/>
        <end position="93"/>
    </location>
</feature>
<dbReference type="EMBL" id="CP060715">
    <property type="protein sequence ID" value="QNN60585.1"/>
    <property type="molecule type" value="Genomic_DNA"/>
</dbReference>
<comment type="pathway">
    <text evidence="7">Cell wall biogenesis; peptidoglycan biosynthesis.</text>
</comment>
<evidence type="ECO:0000256" key="6">
    <source>
        <dbReference type="ARBA" id="ARBA00023136"/>
    </source>
</evidence>
<dbReference type="CDD" id="cd06852">
    <property type="entry name" value="GT_MraY"/>
    <property type="match status" value="1"/>
</dbReference>
<dbReference type="AlphaFoldDB" id="A0A7G9RYB0"/>
<evidence type="ECO:0000256" key="7">
    <source>
        <dbReference type="HAMAP-Rule" id="MF_00038"/>
    </source>
</evidence>
<feature type="binding site" evidence="9">
    <location>
        <position position="167"/>
    </location>
    <ligand>
        <name>Mg(2+)</name>
        <dbReference type="ChEBI" id="CHEBI:18420"/>
    </ligand>
</feature>
<dbReference type="GO" id="GO:0005886">
    <property type="term" value="C:plasma membrane"/>
    <property type="evidence" value="ECO:0007669"/>
    <property type="project" value="UniProtKB-SubCell"/>
</dbReference>
<name>A0A7G9RYB0_9FIRM</name>
<dbReference type="GO" id="GO:0046872">
    <property type="term" value="F:metal ion binding"/>
    <property type="evidence" value="ECO:0007669"/>
    <property type="project" value="UniProtKB-KW"/>
</dbReference>
<keyword evidence="3 7" id="KW-0808">Transferase</keyword>
<evidence type="ECO:0000313" key="10">
    <source>
        <dbReference type="EMBL" id="QNN60585.1"/>
    </source>
</evidence>
<sequence>MVIGIVAMFVSFVVALVVYPKFIKALQKMDVKQQISEYALEEFKNKKKTPTFGGVIFVLVPILVAIIFNGFKMNAELFLLLFIYFAYALIGFVDDYKIVKEGKNDGISPRAKFLSQLVLAVVFYVIYQAIGGDNTIVIPFVDKPWDIGLLYLPFVMLVLSGTSNAVNLTDGMDGLAGGTALIAFVPFAYFAFADGNYGMFMFILTIIGSLIAYLVYNRKPAQIIMGDVGSLSLGAVLGSIAILLHKEILLVVVGGVFVFETLCVIIQRTSWKLRHKRVFRYTPIHYSFTLSGWKEKDVVNFFYILGLIFMVIGFALNALS</sequence>
<comment type="cofactor">
    <cofactor evidence="7 9">
        <name>Mg(2+)</name>
        <dbReference type="ChEBI" id="CHEBI:18420"/>
    </cofactor>
</comment>
<evidence type="ECO:0000256" key="5">
    <source>
        <dbReference type="ARBA" id="ARBA00022989"/>
    </source>
</evidence>
<keyword evidence="6 7" id="KW-0472">Membrane</keyword>
<keyword evidence="7" id="KW-0133">Cell shape</keyword>
<keyword evidence="7" id="KW-0131">Cell cycle</keyword>
<comment type="function">
    <text evidence="7">Catalyzes the initial step of the lipid cycle reactions in the biosynthesis of the cell wall peptidoglycan: transfers peptidoglycan precursor phospho-MurNAc-pentapeptide from UDP-MurNAc-pentapeptide onto the lipid carrier undecaprenyl phosphate, yielding undecaprenyl-pyrophosphoryl-MurNAc-pentapeptide, known as lipid I.</text>
</comment>
<evidence type="ECO:0000256" key="3">
    <source>
        <dbReference type="ARBA" id="ARBA00022679"/>
    </source>
</evidence>
<feature type="transmembrane region" description="Helical" evidence="7">
    <location>
        <begin position="198"/>
        <end position="216"/>
    </location>
</feature>
<keyword evidence="4 7" id="KW-0812">Transmembrane</keyword>